<name>A0A3N6PJY8_9CYAN</name>
<dbReference type="PANTHER" id="PTHR48081:SF13">
    <property type="entry name" value="ALPHA_BETA HYDROLASE"/>
    <property type="match status" value="1"/>
</dbReference>
<dbReference type="Proteomes" id="UP000269154">
    <property type="component" value="Unassembled WGS sequence"/>
</dbReference>
<dbReference type="Pfam" id="PF20434">
    <property type="entry name" value="BD-FAE"/>
    <property type="match status" value="1"/>
</dbReference>
<dbReference type="GO" id="GO:0016787">
    <property type="term" value="F:hydrolase activity"/>
    <property type="evidence" value="ECO:0007669"/>
    <property type="project" value="UniProtKB-KW"/>
</dbReference>
<reference evidence="3 4" key="1">
    <citation type="journal article" date="2018" name="ACS Chem. Biol.">
        <title>Ketoreductase domain dysfunction expands chemodiversity: malyngamide biosynthesis in the cyanobacterium Okeania hirsuta.</title>
        <authorList>
            <person name="Moss N.A."/>
            <person name="Leao T."/>
            <person name="Rankin M."/>
            <person name="McCullough T.M."/>
            <person name="Qu P."/>
            <person name="Korobeynikov A."/>
            <person name="Smith J.L."/>
            <person name="Gerwick L."/>
            <person name="Gerwick W.H."/>
        </authorList>
    </citation>
    <scope>NUCLEOTIDE SEQUENCE [LARGE SCALE GENOMIC DNA]</scope>
    <source>
        <strain evidence="3 4">PAB10Feb10-1</strain>
    </source>
</reference>
<keyword evidence="1 3" id="KW-0378">Hydrolase</keyword>
<dbReference type="InterPro" id="IPR050300">
    <property type="entry name" value="GDXG_lipolytic_enzyme"/>
</dbReference>
<dbReference type="OrthoDB" id="24847at2"/>
<dbReference type="AlphaFoldDB" id="A0A3N6PJY8"/>
<proteinExistence type="predicted"/>
<dbReference type="SUPFAM" id="SSF53474">
    <property type="entry name" value="alpha/beta-Hydrolases"/>
    <property type="match status" value="1"/>
</dbReference>
<dbReference type="Gene3D" id="3.40.50.1820">
    <property type="entry name" value="alpha/beta hydrolase"/>
    <property type="match status" value="1"/>
</dbReference>
<sequence>MLNNYLSKASYQAVFLGYNFLPIITWKILSNPAAEIVAFFNNYRIHKQITYLTVNNYDLKLDIYQSLTTKPHPVVIFIHGGGWVDRPKEVELFFLLPYLKMGFSIVNVGYRLAAQSLAPAAVTDCQSALGWTIKNSQKYNFDPEKIIVSGFSAGGHLAMTTAMLPTSADEELKVAAVVNWYGITNVKDLLEGPNIRDYALEWMGNQSDRLEIAESISPINYVHSELPPIFTVHGDADLSVPYNHAVKFHEALNQANVPNQLLTISGGGHGGFSYSQNMKVYKHIENFFIKNDLLGD</sequence>
<keyword evidence="4" id="KW-1185">Reference proteome</keyword>
<evidence type="ECO:0000313" key="4">
    <source>
        <dbReference type="Proteomes" id="UP000269154"/>
    </source>
</evidence>
<evidence type="ECO:0000259" key="2">
    <source>
        <dbReference type="Pfam" id="PF20434"/>
    </source>
</evidence>
<dbReference type="InterPro" id="IPR049492">
    <property type="entry name" value="BD-FAE-like_dom"/>
</dbReference>
<protein>
    <submittedName>
        <fullName evidence="3">Alpha/beta hydrolase</fullName>
    </submittedName>
</protein>
<evidence type="ECO:0000256" key="1">
    <source>
        <dbReference type="ARBA" id="ARBA00022801"/>
    </source>
</evidence>
<gene>
    <name evidence="3" type="ORF">D5R40_02955</name>
</gene>
<feature type="domain" description="BD-FAE-like" evidence="2">
    <location>
        <begin position="61"/>
        <end position="252"/>
    </location>
</feature>
<dbReference type="RefSeq" id="WP_124154206.1">
    <property type="nucleotide sequence ID" value="NZ_CAWOLW010000706.1"/>
</dbReference>
<comment type="caution">
    <text evidence="3">The sequence shown here is derived from an EMBL/GenBank/DDBJ whole genome shotgun (WGS) entry which is preliminary data.</text>
</comment>
<dbReference type="InterPro" id="IPR029058">
    <property type="entry name" value="AB_hydrolase_fold"/>
</dbReference>
<evidence type="ECO:0000313" key="3">
    <source>
        <dbReference type="EMBL" id="RQH55298.1"/>
    </source>
</evidence>
<dbReference type="EMBL" id="RCBY01000009">
    <property type="protein sequence ID" value="RQH55298.1"/>
    <property type="molecule type" value="Genomic_DNA"/>
</dbReference>
<organism evidence="3 4">
    <name type="scientific">Okeania hirsuta</name>
    <dbReference type="NCBI Taxonomy" id="1458930"/>
    <lineage>
        <taxon>Bacteria</taxon>
        <taxon>Bacillati</taxon>
        <taxon>Cyanobacteriota</taxon>
        <taxon>Cyanophyceae</taxon>
        <taxon>Oscillatoriophycideae</taxon>
        <taxon>Oscillatoriales</taxon>
        <taxon>Microcoleaceae</taxon>
        <taxon>Okeania</taxon>
    </lineage>
</organism>
<dbReference type="PANTHER" id="PTHR48081">
    <property type="entry name" value="AB HYDROLASE SUPERFAMILY PROTEIN C4A8.06C"/>
    <property type="match status" value="1"/>
</dbReference>
<accession>A0A3N6PJY8</accession>